<dbReference type="EMBL" id="JBBPBM010000182">
    <property type="protein sequence ID" value="KAK8501683.1"/>
    <property type="molecule type" value="Genomic_DNA"/>
</dbReference>
<keyword evidence="2" id="KW-1185">Reference proteome</keyword>
<organism evidence="1 2">
    <name type="scientific">Hibiscus sabdariffa</name>
    <name type="common">roselle</name>
    <dbReference type="NCBI Taxonomy" id="183260"/>
    <lineage>
        <taxon>Eukaryota</taxon>
        <taxon>Viridiplantae</taxon>
        <taxon>Streptophyta</taxon>
        <taxon>Embryophyta</taxon>
        <taxon>Tracheophyta</taxon>
        <taxon>Spermatophyta</taxon>
        <taxon>Magnoliopsida</taxon>
        <taxon>eudicotyledons</taxon>
        <taxon>Gunneridae</taxon>
        <taxon>Pentapetalae</taxon>
        <taxon>rosids</taxon>
        <taxon>malvids</taxon>
        <taxon>Malvales</taxon>
        <taxon>Malvaceae</taxon>
        <taxon>Malvoideae</taxon>
        <taxon>Hibiscus</taxon>
    </lineage>
</organism>
<reference evidence="1 2" key="1">
    <citation type="journal article" date="2024" name="G3 (Bethesda)">
        <title>Genome assembly of Hibiscus sabdariffa L. provides insights into metabolisms of medicinal natural products.</title>
        <authorList>
            <person name="Kim T."/>
        </authorList>
    </citation>
    <scope>NUCLEOTIDE SEQUENCE [LARGE SCALE GENOMIC DNA]</scope>
    <source>
        <strain evidence="1">TK-2024</strain>
        <tissue evidence="1">Old leaves</tissue>
    </source>
</reference>
<gene>
    <name evidence="1" type="ORF">V6N12_002421</name>
</gene>
<evidence type="ECO:0000313" key="2">
    <source>
        <dbReference type="Proteomes" id="UP001472677"/>
    </source>
</evidence>
<sequence>MLVKLLNAATNISYHNNDLPSLPPSEFEEVVHSQQPSMFRILNEQHQNIPLNNLQTRFSNEMMYTDLLLQKQLWNNTNNVVSLNIVANNMLINNDLSNNVSDGEQMKDTDFLLWGQVPNNTNNVRTSNMVDNSVLINNALSDNVFSGEKTKNTGFLLQGSFLTTLIMFRIVSKQILFFRL</sequence>
<evidence type="ECO:0000313" key="1">
    <source>
        <dbReference type="EMBL" id="KAK8501683.1"/>
    </source>
</evidence>
<comment type="caution">
    <text evidence="1">The sequence shown here is derived from an EMBL/GenBank/DDBJ whole genome shotgun (WGS) entry which is preliminary data.</text>
</comment>
<accession>A0ABR2B4F7</accession>
<proteinExistence type="predicted"/>
<dbReference type="Proteomes" id="UP001472677">
    <property type="component" value="Unassembled WGS sequence"/>
</dbReference>
<protein>
    <submittedName>
        <fullName evidence="1">Uncharacterized protein</fullName>
    </submittedName>
</protein>
<name>A0ABR2B4F7_9ROSI</name>